<dbReference type="SUPFAM" id="SSF56712">
    <property type="entry name" value="Prokaryotic type I DNA topoisomerase"/>
    <property type="match status" value="1"/>
</dbReference>
<dbReference type="GO" id="GO:0005694">
    <property type="term" value="C:chromosome"/>
    <property type="evidence" value="ECO:0007669"/>
    <property type="project" value="InterPro"/>
</dbReference>
<dbReference type="GO" id="GO:0008270">
    <property type="term" value="F:zinc ion binding"/>
    <property type="evidence" value="ECO:0007669"/>
    <property type="project" value="UniProtKB-KW"/>
</dbReference>
<dbReference type="InterPro" id="IPR023406">
    <property type="entry name" value="Topo_IA_AS"/>
</dbReference>
<evidence type="ECO:0000256" key="1">
    <source>
        <dbReference type="ARBA" id="ARBA00000213"/>
    </source>
</evidence>
<dbReference type="SMART" id="SM00493">
    <property type="entry name" value="TOPRIM"/>
    <property type="match status" value="1"/>
</dbReference>
<feature type="site" description="Interaction with DNA" evidence="10">
    <location>
        <position position="27"/>
    </location>
</feature>
<feature type="site" description="Interaction with DNA" evidence="10">
    <location>
        <position position="149"/>
    </location>
</feature>
<accession>A0A0P6XYF2</accession>
<evidence type="ECO:0000256" key="8">
    <source>
        <dbReference type="ARBA" id="ARBA00023125"/>
    </source>
</evidence>
<reference evidence="13 14" key="1">
    <citation type="submission" date="2015-07" db="EMBL/GenBank/DDBJ databases">
        <title>Whole genome sequence of Ardenticatena maritima DSM 23922.</title>
        <authorList>
            <person name="Hemp J."/>
            <person name="Ward L.M."/>
            <person name="Pace L.A."/>
            <person name="Fischer W.W."/>
        </authorList>
    </citation>
    <scope>NUCLEOTIDE SEQUENCE [LARGE SCALE GENOMIC DNA]</scope>
    <source>
        <strain evidence="13 14">110S</strain>
    </source>
</reference>
<dbReference type="Gene3D" id="1.10.290.10">
    <property type="entry name" value="Topoisomerase I, domain 4"/>
    <property type="match status" value="1"/>
</dbReference>
<dbReference type="GO" id="GO:0006265">
    <property type="term" value="P:DNA topological change"/>
    <property type="evidence" value="ECO:0007669"/>
    <property type="project" value="UniProtKB-UniRule"/>
</dbReference>
<dbReference type="Gene3D" id="3.30.65.10">
    <property type="entry name" value="Bacterial Topoisomerase I, domain 1"/>
    <property type="match status" value="2"/>
</dbReference>
<dbReference type="PANTHER" id="PTHR42785:SF1">
    <property type="entry name" value="DNA TOPOISOMERASE"/>
    <property type="match status" value="1"/>
</dbReference>
<dbReference type="PROSITE" id="PS50880">
    <property type="entry name" value="TOPRIM"/>
    <property type="match status" value="1"/>
</dbReference>
<dbReference type="PROSITE" id="PS00396">
    <property type="entry name" value="TOPO_IA_1"/>
    <property type="match status" value="1"/>
</dbReference>
<keyword evidence="6" id="KW-0460">Magnesium</keyword>
<dbReference type="InterPro" id="IPR013826">
    <property type="entry name" value="Topo_IA_cen_sub3"/>
</dbReference>
<dbReference type="InterPro" id="IPR013497">
    <property type="entry name" value="Topo_IA_cen"/>
</dbReference>
<feature type="active site" description="O-(5'-phospho-DNA)-tyrosine intermediate" evidence="10">
    <location>
        <position position="298"/>
    </location>
</feature>
<dbReference type="CDD" id="cd03363">
    <property type="entry name" value="TOPRIM_TopoIA_TopoI"/>
    <property type="match status" value="1"/>
</dbReference>
<dbReference type="InterPro" id="IPR028612">
    <property type="entry name" value="Topoisom_1_IA"/>
</dbReference>
<sequence>MVESPAKARTIGKYLGRGYTVRASLGHVRDLLKSQLSVDIENNFEPTYRVPNEKRALVKELKSAAQKASEIYLATDPDREGEAIAWHLLESMDVPQERARRVVFHEITKNAIQEAFQHPRQIDMQLVNAQQARRILDRLVGYQISPLLWRNVRSRLSAGRVQSVALRMVVEREREIRAFTPEEYWTIEAFFAQMSTRGQDPRPSFKAKLVRVNGKEPHLPNADAAQAILNALQGAQYVITDVRQKQRRRRPSAPFTTSTMQQEASRRLGFGARKTMQIAQQLYEGIDIGDGVVGLITYMRTDSVNVSREAQAEARDYIHKTFGETYVPAKPPVYKTRAKQAQEAHEAIRPTSVWRTPDSIKQYLSRDQYRLYELIWKRFVASQMAPAILDTTSVDIVADTEGRVPADAEQVDETLRAALARNPAYLFRASGSVVRFPGFLVLYEEARDEDAPEEENIHLPDLHAGEHLDALDVQALQHFTQPPPRYTEATLVRALEEHGIGRPSTYAPIISTLQSRGYVRKESKRLVPTELGEVVTDLLVEHFPEVMDIGFTARMEEELDQIAEGKREWVQVLRDFYGPFSQRLATAQKEMQSVQVEEDAGETCEKCGSPMIIKYGRYGKFIACSNFPECRNTKPYQEKIGVQCPECGGDIVEKRTRRGRIFYGCANYPECEWSSWKRPLPVPCPDCGGLLVEANRTTVQCLACEETFSRADIEALQEATE</sequence>
<dbReference type="GO" id="GO:0003917">
    <property type="term" value="F:DNA topoisomerase type I (single strand cut, ATP-independent) activity"/>
    <property type="evidence" value="ECO:0007669"/>
    <property type="project" value="UniProtKB-UniRule"/>
</dbReference>
<dbReference type="NCBIfam" id="TIGR01051">
    <property type="entry name" value="topA_bact"/>
    <property type="match status" value="1"/>
</dbReference>
<dbReference type="SMART" id="SM00437">
    <property type="entry name" value="TOP1Ac"/>
    <property type="match status" value="1"/>
</dbReference>
<evidence type="ECO:0000256" key="7">
    <source>
        <dbReference type="ARBA" id="ARBA00023029"/>
    </source>
</evidence>
<feature type="region of interest" description="Interaction with DNA" evidence="10">
    <location>
        <begin position="157"/>
        <end position="162"/>
    </location>
</feature>
<dbReference type="PATRIC" id="fig|872965.6.peg.1229"/>
<keyword evidence="7 10" id="KW-0799">Topoisomerase</keyword>
<feature type="site" description="Interaction with DNA" evidence="10">
    <location>
        <position position="516"/>
    </location>
</feature>
<evidence type="ECO:0000259" key="12">
    <source>
        <dbReference type="PROSITE" id="PS52039"/>
    </source>
</evidence>
<keyword evidence="5" id="KW-0862">Zinc</keyword>
<dbReference type="InterPro" id="IPR005733">
    <property type="entry name" value="TopoI_bac-type"/>
</dbReference>
<keyword evidence="8 10" id="KW-0238">DNA-binding</keyword>
<dbReference type="AlphaFoldDB" id="A0A0P6XYF2"/>
<protein>
    <recommendedName>
        <fullName evidence="10">DNA topoisomerase 1</fullName>
        <ecNumber evidence="10">5.6.2.1</ecNumber>
    </recommendedName>
    <alternativeName>
        <fullName evidence="10">DNA topoisomerase I</fullName>
    </alternativeName>
</protein>
<dbReference type="InterPro" id="IPR000380">
    <property type="entry name" value="Topo_IA"/>
</dbReference>
<dbReference type="Pfam" id="PF01751">
    <property type="entry name" value="Toprim"/>
    <property type="match status" value="1"/>
</dbReference>
<dbReference type="EMBL" id="LGKN01000004">
    <property type="protein sequence ID" value="KPL88681.1"/>
    <property type="molecule type" value="Genomic_DNA"/>
</dbReference>
<proteinExistence type="inferred from homology"/>
<dbReference type="PRINTS" id="PR00417">
    <property type="entry name" value="PRTPISMRASEI"/>
</dbReference>
<name>A0A0P6XYF2_9CHLR</name>
<feature type="site" description="Interaction with DNA" evidence="10">
    <location>
        <position position="134"/>
    </location>
</feature>
<evidence type="ECO:0000313" key="14">
    <source>
        <dbReference type="Proteomes" id="UP000050502"/>
    </source>
</evidence>
<evidence type="ECO:0000256" key="4">
    <source>
        <dbReference type="ARBA" id="ARBA00022771"/>
    </source>
</evidence>
<evidence type="ECO:0000256" key="3">
    <source>
        <dbReference type="ARBA" id="ARBA00022723"/>
    </source>
</evidence>
<dbReference type="InterPro" id="IPR013824">
    <property type="entry name" value="Topo_IA_cen_sub1"/>
</dbReference>
<feature type="site" description="Interaction with DNA" evidence="10">
    <location>
        <position position="300"/>
    </location>
</feature>
<dbReference type="SUPFAM" id="SSF57783">
    <property type="entry name" value="Zinc beta-ribbon"/>
    <property type="match status" value="1"/>
</dbReference>
<keyword evidence="3" id="KW-0479">Metal-binding</keyword>
<dbReference type="Pfam" id="PF01131">
    <property type="entry name" value="Topoisom_bac"/>
    <property type="match status" value="1"/>
</dbReference>
<gene>
    <name evidence="10" type="primary">topA</name>
    <name evidence="13" type="ORF">SE16_05980</name>
</gene>
<dbReference type="InterPro" id="IPR034149">
    <property type="entry name" value="TOPRIM_TopoI"/>
</dbReference>
<dbReference type="GO" id="GO:0003677">
    <property type="term" value="F:DNA binding"/>
    <property type="evidence" value="ECO:0007669"/>
    <property type="project" value="UniProtKB-KW"/>
</dbReference>
<dbReference type="Pfam" id="PF01396">
    <property type="entry name" value="Zn_ribbon_Top1"/>
    <property type="match status" value="2"/>
</dbReference>
<feature type="domain" description="Topo IA-type catalytic" evidence="12">
    <location>
        <begin position="123"/>
        <end position="584"/>
    </location>
</feature>
<dbReference type="PANTHER" id="PTHR42785">
    <property type="entry name" value="DNA TOPOISOMERASE, TYPE IA, CORE"/>
    <property type="match status" value="1"/>
</dbReference>
<dbReference type="PROSITE" id="PS52039">
    <property type="entry name" value="TOPO_IA_2"/>
    <property type="match status" value="1"/>
</dbReference>
<keyword evidence="9 10" id="KW-0413">Isomerase</keyword>
<evidence type="ECO:0000256" key="5">
    <source>
        <dbReference type="ARBA" id="ARBA00022833"/>
    </source>
</evidence>
<dbReference type="Gene3D" id="2.70.20.10">
    <property type="entry name" value="Topoisomerase I, domain 3"/>
    <property type="match status" value="1"/>
</dbReference>
<dbReference type="Gene3D" id="1.10.460.10">
    <property type="entry name" value="Topoisomerase I, domain 2"/>
    <property type="match status" value="1"/>
</dbReference>
<organism evidence="13 14">
    <name type="scientific">Ardenticatena maritima</name>
    <dbReference type="NCBI Taxonomy" id="872965"/>
    <lineage>
        <taxon>Bacteria</taxon>
        <taxon>Bacillati</taxon>
        <taxon>Chloroflexota</taxon>
        <taxon>Ardenticatenia</taxon>
        <taxon>Ardenticatenales</taxon>
        <taxon>Ardenticatenaceae</taxon>
        <taxon>Ardenticatena</taxon>
    </lineage>
</organism>
<dbReference type="EC" id="5.6.2.1" evidence="10"/>
<dbReference type="HAMAP" id="MF_00952">
    <property type="entry name" value="Topoisom_1_prok"/>
    <property type="match status" value="1"/>
</dbReference>
<dbReference type="InterPro" id="IPR023405">
    <property type="entry name" value="Topo_IA_core_domain"/>
</dbReference>
<keyword evidence="4" id="KW-0863">Zinc-finger</keyword>
<dbReference type="Proteomes" id="UP000050502">
    <property type="component" value="Unassembled WGS sequence"/>
</dbReference>
<dbReference type="InterPro" id="IPR013498">
    <property type="entry name" value="Topo_IA_Znf"/>
</dbReference>
<evidence type="ECO:0000259" key="11">
    <source>
        <dbReference type="PROSITE" id="PS50880"/>
    </source>
</evidence>
<comment type="caution">
    <text evidence="13">The sequence shown here is derived from an EMBL/GenBank/DDBJ whole genome shotgun (WGS) entry which is preliminary data.</text>
</comment>
<evidence type="ECO:0000256" key="10">
    <source>
        <dbReference type="HAMAP-Rule" id="MF_00952"/>
    </source>
</evidence>
<evidence type="ECO:0000313" key="13">
    <source>
        <dbReference type="EMBL" id="KPL88681.1"/>
    </source>
</evidence>
<comment type="function">
    <text evidence="10">Releases the supercoiling and torsional tension of DNA, which is introduced during the DNA replication and transcription, by transiently cleaving and rejoining one strand of the DNA duplex. Introduces a single-strand break via transesterification at a target site in duplex DNA. The scissile phosphodiester is attacked by the catalytic tyrosine of the enzyme, resulting in the formation of a DNA-(5'-phosphotyrosyl)-enzyme intermediate and the expulsion of a 3'-OH DNA strand. The free DNA strand then undergoes passage around the unbroken strand, thus removing DNA supercoils. Finally, in the religation step, the DNA 3'-OH attacks the covalent intermediate to expel the active-site tyrosine and restore the DNA phosphodiester backbone.</text>
</comment>
<comment type="similarity">
    <text evidence="2 10">Belongs to the type IA topoisomerase family.</text>
</comment>
<dbReference type="Gene3D" id="3.40.50.140">
    <property type="match status" value="1"/>
</dbReference>
<dbReference type="InterPro" id="IPR003602">
    <property type="entry name" value="Topo_IA_DNA-bd_dom"/>
</dbReference>
<dbReference type="InterPro" id="IPR003601">
    <property type="entry name" value="Topo_IA_2"/>
</dbReference>
<evidence type="ECO:0000256" key="9">
    <source>
        <dbReference type="ARBA" id="ARBA00023235"/>
    </source>
</evidence>
<comment type="catalytic activity">
    <reaction evidence="1 10">
        <text>ATP-independent breakage of single-stranded DNA, followed by passage and rejoining.</text>
        <dbReference type="EC" id="5.6.2.1"/>
    </reaction>
</comment>
<feature type="site" description="Interaction with DNA" evidence="10">
    <location>
        <position position="133"/>
    </location>
</feature>
<evidence type="ECO:0000256" key="2">
    <source>
        <dbReference type="ARBA" id="ARBA00009446"/>
    </source>
</evidence>
<comment type="subunit">
    <text evidence="10">Monomer.</text>
</comment>
<feature type="domain" description="Toprim" evidence="11">
    <location>
        <begin position="1"/>
        <end position="107"/>
    </location>
</feature>
<evidence type="ECO:0000256" key="6">
    <source>
        <dbReference type="ARBA" id="ARBA00022842"/>
    </source>
</evidence>
<dbReference type="InterPro" id="IPR006171">
    <property type="entry name" value="TOPRIM_dom"/>
</dbReference>
<feature type="site" description="Interaction with DNA" evidence="10">
    <location>
        <position position="137"/>
    </location>
</feature>
<dbReference type="InterPro" id="IPR013825">
    <property type="entry name" value="Topo_IA_cen_sub2"/>
</dbReference>
<dbReference type="SMART" id="SM00436">
    <property type="entry name" value="TOP1Bc"/>
    <property type="match status" value="1"/>
</dbReference>
<dbReference type="CDD" id="cd00186">
    <property type="entry name" value="TOP1Ac"/>
    <property type="match status" value="1"/>
</dbReference>
<feature type="site" description="Interaction with DNA" evidence="10">
    <location>
        <position position="142"/>
    </location>
</feature>